<keyword evidence="4" id="KW-0145">Chemotaxis</keyword>
<dbReference type="PANTHER" id="PTHR42872:SF6">
    <property type="entry name" value="PROTEIN-GLUTAMATE METHYLESTERASE_PROTEIN-GLUTAMINE GLUTAMINASE"/>
    <property type="match status" value="1"/>
</dbReference>
<evidence type="ECO:0000313" key="7">
    <source>
        <dbReference type="Proteomes" id="UP001055420"/>
    </source>
</evidence>
<keyword evidence="1 4" id="KW-0378">Hydrolase</keyword>
<dbReference type="InterPro" id="IPR035909">
    <property type="entry name" value="CheB_C"/>
</dbReference>
<dbReference type="PROSITE" id="PS50122">
    <property type="entry name" value="CHEB"/>
    <property type="match status" value="1"/>
</dbReference>
<dbReference type="PANTHER" id="PTHR42872">
    <property type="entry name" value="PROTEIN-GLUTAMATE METHYLESTERASE/PROTEIN-GLUTAMINE GLUTAMINASE"/>
    <property type="match status" value="1"/>
</dbReference>
<dbReference type="InterPro" id="IPR000673">
    <property type="entry name" value="Sig_transdc_resp-reg_Me-estase"/>
</dbReference>
<protein>
    <recommendedName>
        <fullName evidence="2">protein-glutamate methylesterase</fullName>
        <ecNumber evidence="2">3.1.1.61</ecNumber>
    </recommendedName>
</protein>
<keyword evidence="6" id="KW-0614">Plasmid</keyword>
<reference evidence="6" key="1">
    <citation type="submission" date="2022-06" db="EMBL/GenBank/DDBJ databases">
        <title>Novel species in genus Dyadobacter.</title>
        <authorList>
            <person name="Ma C."/>
        </authorList>
    </citation>
    <scope>NUCLEOTIDE SEQUENCE</scope>
    <source>
        <strain evidence="6">CY22</strain>
        <plasmid evidence="6">unnamed</plasmid>
    </source>
</reference>
<feature type="active site" evidence="4">
    <location>
        <position position="18"/>
    </location>
</feature>
<geneLocation type="plasmid" evidence="6 7">
    <name>unnamed</name>
</geneLocation>
<dbReference type="CDD" id="cd16433">
    <property type="entry name" value="CheB"/>
    <property type="match status" value="1"/>
</dbReference>
<accession>A0ABY5E709</accession>
<evidence type="ECO:0000313" key="6">
    <source>
        <dbReference type="EMBL" id="UTM21751.1"/>
    </source>
</evidence>
<gene>
    <name evidence="6" type="ORF">NFI80_25505</name>
</gene>
<evidence type="ECO:0000256" key="4">
    <source>
        <dbReference type="PROSITE-ProRule" id="PRU00050"/>
    </source>
</evidence>
<evidence type="ECO:0000256" key="1">
    <source>
        <dbReference type="ARBA" id="ARBA00022801"/>
    </source>
</evidence>
<feature type="active site" evidence="4">
    <location>
        <position position="45"/>
    </location>
</feature>
<keyword evidence="7" id="KW-1185">Reference proteome</keyword>
<evidence type="ECO:0000256" key="3">
    <source>
        <dbReference type="ARBA" id="ARBA00048267"/>
    </source>
</evidence>
<evidence type="ECO:0000256" key="2">
    <source>
        <dbReference type="ARBA" id="ARBA00039140"/>
    </source>
</evidence>
<dbReference type="EC" id="3.1.1.61" evidence="2"/>
<feature type="domain" description="CheB-type methylesterase" evidence="5">
    <location>
        <begin position="6"/>
        <end position="197"/>
    </location>
</feature>
<evidence type="ECO:0000259" key="5">
    <source>
        <dbReference type="PROSITE" id="PS50122"/>
    </source>
</evidence>
<sequence>MAKNKPELPAKVVVIGTSAGGLNALKTLINQLQENFPAPILVVQHISADATGDVLLNELDKQNELKCQHAVNGESLQNGHLYLAPSDHHLMIGDDQKILVTKGAHENRSRPAIDPLFRSAAVVFGSNVIGVLLTGYLDDGTAGMIAIKRCGGTCIVQDPQDAEYPDMPANAIKQVDVDFCLPLMEMGGLLYQLLAAKPEKSRPIPKDIMIEAKIAKRVLSDLPAVNSLGDQVPFNCPGCGGVLWKVDKGPLTRFRCHTGHAYTAQALIAEQTLKIEETMWTALRMFEERRNLLTTFAKEQTGAIKKSALERAELSLVHIDRIKAILLADDKGTAQDTPT</sequence>
<comment type="catalytic activity">
    <reaction evidence="3">
        <text>[protein]-L-glutamate 5-O-methyl ester + H2O = L-glutamyl-[protein] + methanol + H(+)</text>
        <dbReference type="Rhea" id="RHEA:23236"/>
        <dbReference type="Rhea" id="RHEA-COMP:10208"/>
        <dbReference type="Rhea" id="RHEA-COMP:10311"/>
        <dbReference type="ChEBI" id="CHEBI:15377"/>
        <dbReference type="ChEBI" id="CHEBI:15378"/>
        <dbReference type="ChEBI" id="CHEBI:17790"/>
        <dbReference type="ChEBI" id="CHEBI:29973"/>
        <dbReference type="ChEBI" id="CHEBI:82795"/>
        <dbReference type="EC" id="3.1.1.61"/>
    </reaction>
</comment>
<dbReference type="Pfam" id="PF01339">
    <property type="entry name" value="CheB_methylest"/>
    <property type="match status" value="1"/>
</dbReference>
<dbReference type="Gene3D" id="3.40.50.180">
    <property type="entry name" value="Methylesterase CheB, C-terminal domain"/>
    <property type="match status" value="1"/>
</dbReference>
<dbReference type="PIRSF" id="PIRSF036461">
    <property type="entry name" value="Chmtx_methlestr"/>
    <property type="match status" value="1"/>
</dbReference>
<dbReference type="RefSeq" id="WP_254414194.1">
    <property type="nucleotide sequence ID" value="NZ_CP099631.1"/>
</dbReference>
<proteinExistence type="predicted"/>
<name>A0ABY5E709_9BACT</name>
<dbReference type="InterPro" id="IPR011247">
    <property type="entry name" value="Chemotax_prot-Glu_Me-esterase"/>
</dbReference>
<dbReference type="Proteomes" id="UP001055420">
    <property type="component" value="Plasmid unnamed"/>
</dbReference>
<dbReference type="EMBL" id="CP099631">
    <property type="protein sequence ID" value="UTM21751.1"/>
    <property type="molecule type" value="Genomic_DNA"/>
</dbReference>
<feature type="active site" evidence="4">
    <location>
        <position position="139"/>
    </location>
</feature>
<organism evidence="6 7">
    <name type="scientific">Dyadobacter chenhuakuii</name>
    <dbReference type="NCBI Taxonomy" id="2909339"/>
    <lineage>
        <taxon>Bacteria</taxon>
        <taxon>Pseudomonadati</taxon>
        <taxon>Bacteroidota</taxon>
        <taxon>Cytophagia</taxon>
        <taxon>Cytophagales</taxon>
        <taxon>Spirosomataceae</taxon>
        <taxon>Dyadobacter</taxon>
    </lineage>
</organism>
<dbReference type="SUPFAM" id="SSF52738">
    <property type="entry name" value="Methylesterase CheB, C-terminal domain"/>
    <property type="match status" value="1"/>
</dbReference>